<evidence type="ECO:0000313" key="2">
    <source>
        <dbReference type="EMBL" id="AHD00466.1"/>
    </source>
</evidence>
<dbReference type="KEGG" id="lmd:METH_06805"/>
<dbReference type="Proteomes" id="UP000018780">
    <property type="component" value="Chromosome"/>
</dbReference>
<keyword evidence="3" id="KW-1185">Reference proteome</keyword>
<dbReference type="InterPro" id="IPR043998">
    <property type="entry name" value="Put_Metallopep"/>
</dbReference>
<evidence type="ECO:0000259" key="1">
    <source>
        <dbReference type="Pfam" id="PF18894"/>
    </source>
</evidence>
<dbReference type="STRING" id="999552.METH_06805"/>
<sequence>MDEGATLENPDHAHLRMACIGFLWTNVANSKKGRMVIGTAEKGQPQGALGKWARARAELQVRQWFTEVPDFIITISAPWWLQAGDAERCALIEHELYHCAQDKDAFGTPKFSKSTGMPVYVMRGHDVEDFVGVVRRYGAEATQVQELVDAANAGPEIAAASIAHACGNCA</sequence>
<dbReference type="HOGENOM" id="CLU_089913_0_0_5"/>
<dbReference type="PATRIC" id="fig|999552.6.peg.1369"/>
<feature type="domain" description="Putative phage metallopeptidase" evidence="1">
    <location>
        <begin position="6"/>
        <end position="152"/>
    </location>
</feature>
<protein>
    <recommendedName>
        <fullName evidence="1">Putative phage metallopeptidase domain-containing protein</fullName>
    </recommendedName>
</protein>
<reference evidence="2 3" key="1">
    <citation type="submission" date="2013-09" db="EMBL/GenBank/DDBJ databases">
        <authorList>
            <consortium name="DOE Joint Genome Institute"/>
            <person name="Klenk H.-P."/>
            <person name="Huntemann M."/>
            <person name="Han J."/>
            <person name="Chen A."/>
            <person name="Kyrpides N."/>
            <person name="Mavromatis K."/>
            <person name="Markowitz V."/>
            <person name="Palaniappan K."/>
            <person name="Ivanova N."/>
            <person name="Schaumberg A."/>
            <person name="Pati A."/>
            <person name="Liolios K."/>
            <person name="Nordberg H.P."/>
            <person name="Cantor M.N."/>
            <person name="Hua S.X."/>
            <person name="Woyke T."/>
        </authorList>
    </citation>
    <scope>NUCLEOTIDE SEQUENCE [LARGE SCALE GENOMIC DNA]</scope>
    <source>
        <strain evidence="2 3">DSM 14336</strain>
    </source>
</reference>
<gene>
    <name evidence="2" type="ORF">METH_06805</name>
</gene>
<name>V9VP45_9RHOB</name>
<dbReference type="EMBL" id="CP006773">
    <property type="protein sequence ID" value="AHD00466.1"/>
    <property type="molecule type" value="Genomic_DNA"/>
</dbReference>
<dbReference type="AlphaFoldDB" id="V9VP45"/>
<dbReference type="Pfam" id="PF18894">
    <property type="entry name" value="PhageMetallopep"/>
    <property type="match status" value="1"/>
</dbReference>
<evidence type="ECO:0000313" key="3">
    <source>
        <dbReference type="Proteomes" id="UP000018780"/>
    </source>
</evidence>
<accession>V9VP45</accession>
<proteinExistence type="predicted"/>
<organism evidence="2 3">
    <name type="scientific">Leisingera methylohalidivorans DSM 14336</name>
    <dbReference type="NCBI Taxonomy" id="999552"/>
    <lineage>
        <taxon>Bacteria</taxon>
        <taxon>Pseudomonadati</taxon>
        <taxon>Pseudomonadota</taxon>
        <taxon>Alphaproteobacteria</taxon>
        <taxon>Rhodobacterales</taxon>
        <taxon>Roseobacteraceae</taxon>
        <taxon>Leisingera</taxon>
    </lineage>
</organism>